<evidence type="ECO:0000256" key="5">
    <source>
        <dbReference type="ARBA" id="ARBA00023163"/>
    </source>
</evidence>
<feature type="region of interest" description="Disordered" evidence="7">
    <location>
        <begin position="287"/>
        <end position="322"/>
    </location>
</feature>
<feature type="compositionally biased region" description="Basic and acidic residues" evidence="7">
    <location>
        <begin position="287"/>
        <end position="296"/>
    </location>
</feature>
<dbReference type="SMART" id="SM00648">
    <property type="entry name" value="SWAP"/>
    <property type="match status" value="2"/>
</dbReference>
<evidence type="ECO:0000313" key="9">
    <source>
        <dbReference type="EMBL" id="KAK3017403.1"/>
    </source>
</evidence>
<evidence type="ECO:0000259" key="8">
    <source>
        <dbReference type="PROSITE" id="PS50128"/>
    </source>
</evidence>
<accession>A0AA88W0F4</accession>
<keyword evidence="6" id="KW-0508">mRNA splicing</keyword>
<keyword evidence="4" id="KW-0805">Transcription regulation</keyword>
<feature type="compositionally biased region" description="Polar residues" evidence="7">
    <location>
        <begin position="523"/>
        <end position="547"/>
    </location>
</feature>
<name>A0AA88W0F4_9ASTE</name>
<dbReference type="PANTHER" id="PTHR13161">
    <property type="entry name" value="SPLICING FACTOR SUPPRESSOR OF WHITE APRICOT"/>
    <property type="match status" value="1"/>
</dbReference>
<feature type="non-terminal residue" evidence="9">
    <location>
        <position position="960"/>
    </location>
</feature>
<keyword evidence="5" id="KW-0804">Transcription</keyword>
<feature type="compositionally biased region" description="Basic and acidic residues" evidence="7">
    <location>
        <begin position="651"/>
        <end position="667"/>
    </location>
</feature>
<feature type="region of interest" description="Disordered" evidence="7">
    <location>
        <begin position="77"/>
        <end position="100"/>
    </location>
</feature>
<dbReference type="Pfam" id="PF01805">
    <property type="entry name" value="Surp"/>
    <property type="match status" value="2"/>
</dbReference>
<organism evidence="9 10">
    <name type="scientific">Escallonia herrerae</name>
    <dbReference type="NCBI Taxonomy" id="1293975"/>
    <lineage>
        <taxon>Eukaryota</taxon>
        <taxon>Viridiplantae</taxon>
        <taxon>Streptophyta</taxon>
        <taxon>Embryophyta</taxon>
        <taxon>Tracheophyta</taxon>
        <taxon>Spermatophyta</taxon>
        <taxon>Magnoliopsida</taxon>
        <taxon>eudicotyledons</taxon>
        <taxon>Gunneridae</taxon>
        <taxon>Pentapetalae</taxon>
        <taxon>asterids</taxon>
        <taxon>campanulids</taxon>
        <taxon>Escalloniales</taxon>
        <taxon>Escalloniaceae</taxon>
        <taxon>Escallonia</taxon>
    </lineage>
</organism>
<feature type="region of interest" description="Disordered" evidence="7">
    <location>
        <begin position="511"/>
        <end position="547"/>
    </location>
</feature>
<dbReference type="InterPro" id="IPR019147">
    <property type="entry name" value="SWAP_N_domain"/>
</dbReference>
<dbReference type="InterPro" id="IPR000061">
    <property type="entry name" value="Surp"/>
</dbReference>
<comment type="caution">
    <text evidence="9">The sequence shown here is derived from an EMBL/GenBank/DDBJ whole genome shotgun (WGS) entry which is preliminary data.</text>
</comment>
<gene>
    <name evidence="9" type="ORF">RJ639_006697</name>
</gene>
<feature type="domain" description="SURP motif" evidence="8">
    <location>
        <begin position="357"/>
        <end position="399"/>
    </location>
</feature>
<protein>
    <recommendedName>
        <fullName evidence="8">SURP motif domain-containing protein</fullName>
    </recommendedName>
</protein>
<feature type="compositionally biased region" description="Basic residues" evidence="7">
    <location>
        <begin position="806"/>
        <end position="831"/>
    </location>
</feature>
<evidence type="ECO:0000256" key="7">
    <source>
        <dbReference type="SAM" id="MobiDB-lite"/>
    </source>
</evidence>
<dbReference type="FunFam" id="1.10.10.790:FF:000002">
    <property type="entry name" value="Splicing factor 3A subunit 1"/>
    <property type="match status" value="1"/>
</dbReference>
<feature type="region of interest" description="Disordered" evidence="7">
    <location>
        <begin position="608"/>
        <end position="627"/>
    </location>
</feature>
<feature type="region of interest" description="Disordered" evidence="7">
    <location>
        <begin position="44"/>
        <end position="64"/>
    </location>
</feature>
<keyword evidence="3" id="KW-0694">RNA-binding</keyword>
<evidence type="ECO:0000256" key="4">
    <source>
        <dbReference type="ARBA" id="ARBA00023015"/>
    </source>
</evidence>
<feature type="region of interest" description="Disordered" evidence="7">
    <location>
        <begin position="634"/>
        <end position="918"/>
    </location>
</feature>
<dbReference type="Pfam" id="PF09750">
    <property type="entry name" value="DRY_EERY"/>
    <property type="match status" value="1"/>
</dbReference>
<feature type="compositionally biased region" description="Basic residues" evidence="7">
    <location>
        <begin position="724"/>
        <end position="734"/>
    </location>
</feature>
<dbReference type="GO" id="GO:0003723">
    <property type="term" value="F:RNA binding"/>
    <property type="evidence" value="ECO:0007669"/>
    <property type="project" value="UniProtKB-KW"/>
</dbReference>
<dbReference type="PROSITE" id="PS50128">
    <property type="entry name" value="SURP"/>
    <property type="match status" value="2"/>
</dbReference>
<dbReference type="InterPro" id="IPR035967">
    <property type="entry name" value="SWAP/Surp_sf"/>
</dbReference>
<evidence type="ECO:0000256" key="3">
    <source>
        <dbReference type="ARBA" id="ARBA00022884"/>
    </source>
</evidence>
<dbReference type="GO" id="GO:0000395">
    <property type="term" value="P:mRNA 5'-splice site recognition"/>
    <property type="evidence" value="ECO:0007669"/>
    <property type="project" value="TreeGrafter"/>
</dbReference>
<evidence type="ECO:0000313" key="10">
    <source>
        <dbReference type="Proteomes" id="UP001188597"/>
    </source>
</evidence>
<keyword evidence="1" id="KW-0507">mRNA processing</keyword>
<feature type="compositionally biased region" description="Low complexity" evidence="7">
    <location>
        <begin position="300"/>
        <end position="314"/>
    </location>
</feature>
<dbReference type="EMBL" id="JAVXUP010001004">
    <property type="protein sequence ID" value="KAK3017403.1"/>
    <property type="molecule type" value="Genomic_DNA"/>
</dbReference>
<dbReference type="PANTHER" id="PTHR13161:SF15">
    <property type="entry name" value="SPLICING FACTOR, SUPPRESSOR OF WHITE-APRICOT HOMOLOG"/>
    <property type="match status" value="1"/>
</dbReference>
<dbReference type="Proteomes" id="UP001188597">
    <property type="component" value="Unassembled WGS sequence"/>
</dbReference>
<keyword evidence="2" id="KW-0677">Repeat</keyword>
<feature type="compositionally biased region" description="Acidic residues" evidence="7">
    <location>
        <begin position="711"/>
        <end position="720"/>
    </location>
</feature>
<dbReference type="Gene3D" id="1.10.10.790">
    <property type="entry name" value="Surp module"/>
    <property type="match status" value="2"/>
</dbReference>
<reference evidence="9" key="1">
    <citation type="submission" date="2022-12" db="EMBL/GenBank/DDBJ databases">
        <title>Draft genome assemblies for two species of Escallonia (Escalloniales).</title>
        <authorList>
            <person name="Chanderbali A."/>
            <person name="Dervinis C."/>
            <person name="Anghel I."/>
            <person name="Soltis D."/>
            <person name="Soltis P."/>
            <person name="Zapata F."/>
        </authorList>
    </citation>
    <scope>NUCLEOTIDE SEQUENCE</scope>
    <source>
        <strain evidence="9">UCBG64.0493</strain>
        <tissue evidence="9">Leaf</tissue>
    </source>
</reference>
<proteinExistence type="predicted"/>
<evidence type="ECO:0000256" key="2">
    <source>
        <dbReference type="ARBA" id="ARBA00022737"/>
    </source>
</evidence>
<evidence type="ECO:0000256" key="1">
    <source>
        <dbReference type="ARBA" id="ARBA00022664"/>
    </source>
</evidence>
<feature type="domain" description="SURP motif" evidence="8">
    <location>
        <begin position="152"/>
        <end position="194"/>
    </location>
</feature>
<evidence type="ECO:0000256" key="6">
    <source>
        <dbReference type="ARBA" id="ARBA00023187"/>
    </source>
</evidence>
<dbReference type="SMART" id="SM01141">
    <property type="entry name" value="DRY_EERY"/>
    <property type="match status" value="1"/>
</dbReference>
<sequence length="960" mass="106762">MEVEGRHALLFDDDATAAFVNSANALVEWNSLSIDRYDVRHLLSGPPPPRRRRHPQQTYASSVTPLEAELDLERYLDLPPPSDEQESDESNQSAKPVDAGGYSAVPFSYGNIDDSNGKDADSGLGCPGFRPPFPVPESLLQSLPPTEKVHQIIARTAMFVSKHGGQSEIILRVKQGDNPTFGFLMPDHQLHAYFRFLVDNQELLRSDVDGKPQNGEKISDMEKGVGGGALSLLGSMYGSGEDEDSAVENASESLQNVLVETVNASETFPHKPENIYKVVKDEAVSKHLLPSKEKAPPVRKSSSISTSKVGSTGSVKKDGESSGLLSAASNKLQVSSLPATSEIEPLVLEPPSDLKRLVDKIVEFILKNGKQFEAVLAEQDSAHGRFPFLLPSNQYHPYYLKALQKAEELKITGKSFLSGKDRLVGHGQDKRTSVAKGSDTSSLGSDIPYDTDRKEKFKMVLGKSKKDGQEPPPKATQQQFGVWVDAAAAAAILQAATRGIKNPNLGFFSSTSIDGNSHDHSSEGGQASSVGGFSSQPESTIPKSENNGEYIVPVPAVKAIAKTAALEVAGEADSSEAHLTREQQLKAERLKRAKMFVAMLKSGAAAPETEPLRGLSVEQQESGVSGSAAETKLIAKEREGSSAPTDIASLDSKEVSERKHSGDEFNNRRSKRKYRSRSSKHVEDEKEDDDEEIEHKQFRKKHRSHRASFGDDCEEQDEEERNDRHSRKKHRRRHSSPEVDEEQNDEVKRDHNYVRKKHQSHRSSRDDSDEEDLDERDVNYVRKKHRSHRSSRDDSDEEDIDERDHRSLRKKHMSHRSSRHSRDDHKHKKRYSSKERESQRKHDISSDEEHRRYSSRSEKHRKGSQLEKEELEEGEISSKNSDQSVGAGASREASVDLSSLYRDGRAPSQPSETTEVSDDLRAKVRAMLMATFFGQSNKRVNFVMQAKLSARLSQSQTRGE</sequence>
<dbReference type="InterPro" id="IPR040397">
    <property type="entry name" value="SWAP"/>
</dbReference>
<feature type="compositionally biased region" description="Basic residues" evidence="7">
    <location>
        <begin position="668"/>
        <end position="679"/>
    </location>
</feature>
<feature type="compositionally biased region" description="Basic and acidic residues" evidence="7">
    <location>
        <begin position="832"/>
        <end position="857"/>
    </location>
</feature>
<feature type="region of interest" description="Disordered" evidence="7">
    <location>
        <begin position="428"/>
        <end position="450"/>
    </location>
</feature>
<dbReference type="AlphaFoldDB" id="A0AA88W0F4"/>
<feature type="compositionally biased region" description="Basic residues" evidence="7">
    <location>
        <begin position="697"/>
        <end position="706"/>
    </location>
</feature>
<dbReference type="SUPFAM" id="SSF109905">
    <property type="entry name" value="Surp module (SWAP domain)"/>
    <property type="match status" value="2"/>
</dbReference>
<keyword evidence="10" id="KW-1185">Reference proteome</keyword>